<dbReference type="Proteomes" id="UP000272942">
    <property type="component" value="Unassembled WGS sequence"/>
</dbReference>
<evidence type="ECO:0000313" key="4">
    <source>
        <dbReference type="WBParaSite" id="ECPE_0001267601-mRNA-1"/>
    </source>
</evidence>
<protein>
    <submittedName>
        <fullName evidence="2 4">Uncharacterized protein</fullName>
    </submittedName>
</protein>
<keyword evidence="3" id="KW-1185">Reference proteome</keyword>
<feature type="compositionally biased region" description="Polar residues" evidence="1">
    <location>
        <begin position="94"/>
        <end position="104"/>
    </location>
</feature>
<organism evidence="4">
    <name type="scientific">Echinostoma caproni</name>
    <dbReference type="NCBI Taxonomy" id="27848"/>
    <lineage>
        <taxon>Eukaryota</taxon>
        <taxon>Metazoa</taxon>
        <taxon>Spiralia</taxon>
        <taxon>Lophotrochozoa</taxon>
        <taxon>Platyhelminthes</taxon>
        <taxon>Trematoda</taxon>
        <taxon>Digenea</taxon>
        <taxon>Plagiorchiida</taxon>
        <taxon>Echinostomata</taxon>
        <taxon>Echinostomatoidea</taxon>
        <taxon>Echinostomatidae</taxon>
        <taxon>Echinostoma</taxon>
    </lineage>
</organism>
<gene>
    <name evidence="2" type="ORF">ECPE_LOCUS12640</name>
</gene>
<sequence length="380" mass="41282">MHLFSLGFGTDPLLTESTSLTGDKTLALHDITDTWPGSGDQNTNLSGSTVSGFGVTDRPVTPHLTGSAPELLGSPSSTGTGLGFSGNHRPELSTPKQSEMTMKSESPLLPVTPVTHSMNADPESVPDESTLSSETNAIGTAGSTTSSIPIGSHSKASRKPLRPQMVRQFSNDWAPKNDDPIRTPEAQTKSDYLDWFGSVEDECSSSTLNYGQSVGYVVDSSVSINRRFLNPFTSNTEKRVVASLRDDLLRGSFAQSGEMTGVVSACMVILRWKAVQRESWLATEARMGPIRPDAQTQRREVPRETMLTTTRNERIDNYSPTDNPQLTGKLPTQCHNVGAVNQRISRRDRVKPVGMARGRRGNVRAKCGPRPARNDPQKEA</sequence>
<accession>A0A183B0A5</accession>
<dbReference type="AlphaFoldDB" id="A0A183B0A5"/>
<reference evidence="4" key="1">
    <citation type="submission" date="2016-06" db="UniProtKB">
        <authorList>
            <consortium name="WormBaseParasite"/>
        </authorList>
    </citation>
    <scope>IDENTIFICATION</scope>
</reference>
<dbReference type="EMBL" id="UZAN01053306">
    <property type="protein sequence ID" value="VDP89912.1"/>
    <property type="molecule type" value="Genomic_DNA"/>
</dbReference>
<feature type="compositionally biased region" description="Polar residues" evidence="1">
    <location>
        <begin position="127"/>
        <end position="149"/>
    </location>
</feature>
<dbReference type="WBParaSite" id="ECPE_0001267601-mRNA-1">
    <property type="protein sequence ID" value="ECPE_0001267601-mRNA-1"/>
    <property type="gene ID" value="ECPE_0001267601"/>
</dbReference>
<evidence type="ECO:0000256" key="1">
    <source>
        <dbReference type="SAM" id="MobiDB-lite"/>
    </source>
</evidence>
<evidence type="ECO:0000313" key="2">
    <source>
        <dbReference type="EMBL" id="VDP89912.1"/>
    </source>
</evidence>
<feature type="region of interest" description="Disordered" evidence="1">
    <location>
        <begin position="356"/>
        <end position="380"/>
    </location>
</feature>
<feature type="region of interest" description="Disordered" evidence="1">
    <location>
        <begin position="119"/>
        <end position="163"/>
    </location>
</feature>
<evidence type="ECO:0000313" key="3">
    <source>
        <dbReference type="Proteomes" id="UP000272942"/>
    </source>
</evidence>
<proteinExistence type="predicted"/>
<reference evidence="2 3" key="2">
    <citation type="submission" date="2018-11" db="EMBL/GenBank/DDBJ databases">
        <authorList>
            <consortium name="Pathogen Informatics"/>
        </authorList>
    </citation>
    <scope>NUCLEOTIDE SEQUENCE [LARGE SCALE GENOMIC DNA]</scope>
    <source>
        <strain evidence="2 3">Egypt</strain>
    </source>
</reference>
<feature type="region of interest" description="Disordered" evidence="1">
    <location>
        <begin position="61"/>
        <end position="104"/>
    </location>
</feature>
<name>A0A183B0A5_9TREM</name>